<dbReference type="InterPro" id="IPR047121">
    <property type="entry name" value="YjiB-like"/>
</dbReference>
<dbReference type="RefSeq" id="WP_154444127.1">
    <property type="nucleotide sequence ID" value="NZ_WIND01000001.1"/>
</dbReference>
<evidence type="ECO:0000313" key="2">
    <source>
        <dbReference type="Proteomes" id="UP000474957"/>
    </source>
</evidence>
<dbReference type="InterPro" id="IPR014710">
    <property type="entry name" value="RmlC-like_jellyroll"/>
</dbReference>
<gene>
    <name evidence="1" type="ORF">GE300_01300</name>
</gene>
<reference evidence="1 2" key="1">
    <citation type="submission" date="2019-10" db="EMBL/GenBank/DDBJ databases">
        <title>Cognatihalovulum marinum gen. nov. sp. nov., a new member of the family Rhodobacteraceae isolated from deep seawater of the Northwest Indian Ocean.</title>
        <authorList>
            <person name="Ruan C."/>
            <person name="Wang J."/>
            <person name="Zheng X."/>
            <person name="Song L."/>
            <person name="Zhu Y."/>
            <person name="Huang Y."/>
            <person name="Lu Z."/>
            <person name="Du W."/>
            <person name="Huang L."/>
            <person name="Dai X."/>
        </authorList>
    </citation>
    <scope>NUCLEOTIDE SEQUENCE [LARGE SCALE GENOMIC DNA]</scope>
    <source>
        <strain evidence="1 2">2CG4</strain>
    </source>
</reference>
<dbReference type="PANTHER" id="PTHR36448">
    <property type="entry name" value="BLR7373 PROTEIN"/>
    <property type="match status" value="1"/>
</dbReference>
<comment type="caution">
    <text evidence="1">The sequence shown here is derived from an EMBL/GenBank/DDBJ whole genome shotgun (WGS) entry which is preliminary data.</text>
</comment>
<dbReference type="InterPro" id="IPR014500">
    <property type="entry name" value="UCP019307_cupin"/>
</dbReference>
<accession>A0A6L5YW35</accession>
<dbReference type="PIRSF" id="PIRSF019307">
    <property type="entry name" value="UCP019307"/>
    <property type="match status" value="1"/>
</dbReference>
<evidence type="ECO:0000313" key="1">
    <source>
        <dbReference type="EMBL" id="MSU88250.1"/>
    </source>
</evidence>
<keyword evidence="2" id="KW-1185">Reference proteome</keyword>
<dbReference type="InterPro" id="IPR011051">
    <property type="entry name" value="RmlC_Cupin_sf"/>
</dbReference>
<dbReference type="CDD" id="cd02219">
    <property type="entry name" value="cupin_YjlB-like"/>
    <property type="match status" value="1"/>
</dbReference>
<proteinExistence type="predicted"/>
<dbReference type="Gene3D" id="2.60.120.10">
    <property type="entry name" value="Jelly Rolls"/>
    <property type="match status" value="1"/>
</dbReference>
<protein>
    <submittedName>
        <fullName evidence="1">Cupin</fullName>
    </submittedName>
</protein>
<dbReference type="Proteomes" id="UP000474957">
    <property type="component" value="Unassembled WGS sequence"/>
</dbReference>
<dbReference type="PANTHER" id="PTHR36448:SF2">
    <property type="entry name" value="CUPIN TYPE-1 DOMAIN-CONTAINING PROTEIN"/>
    <property type="match status" value="1"/>
</dbReference>
<dbReference type="AlphaFoldDB" id="A0A6L5YW35"/>
<dbReference type="EMBL" id="WIND01000001">
    <property type="protein sequence ID" value="MSU88250.1"/>
    <property type="molecule type" value="Genomic_DNA"/>
</dbReference>
<dbReference type="SUPFAM" id="SSF51182">
    <property type="entry name" value="RmlC-like cupins"/>
    <property type="match status" value="1"/>
</dbReference>
<sequence length="177" mass="18709">MTSDNTEAHILYFAQNGSVPNNPSLPVMLLRGAFTPGADCAQIRHRFARNGWGGAWAWRIFDHHHYHLSAHEALVVRSGAADLLLGGPGQQAVHLKAGDALVLPAGTGRCRIAATGDFQVCGAYAPGQDRSEVVAACGQVPRPGDRDTISSLRVPAIDPLFGADGPLAQHWRCSAAA</sequence>
<name>A0A6L5YW35_9RHOB</name>
<organism evidence="1 2">
    <name type="scientific">Halovulum marinum</name>
    <dbReference type="NCBI Taxonomy" id="2662447"/>
    <lineage>
        <taxon>Bacteria</taxon>
        <taxon>Pseudomonadati</taxon>
        <taxon>Pseudomonadota</taxon>
        <taxon>Alphaproteobacteria</taxon>
        <taxon>Rhodobacterales</taxon>
        <taxon>Paracoccaceae</taxon>
        <taxon>Halovulum</taxon>
    </lineage>
</organism>